<evidence type="ECO:0000313" key="2">
    <source>
        <dbReference type="Proteomes" id="UP001374584"/>
    </source>
</evidence>
<proteinExistence type="predicted"/>
<protein>
    <submittedName>
        <fullName evidence="1">Uncharacterized protein</fullName>
    </submittedName>
</protein>
<comment type="caution">
    <text evidence="1">The sequence shown here is derived from an EMBL/GenBank/DDBJ whole genome shotgun (WGS) entry which is preliminary data.</text>
</comment>
<organism evidence="1 2">
    <name type="scientific">Phaseolus coccineus</name>
    <name type="common">Scarlet runner bean</name>
    <name type="synonym">Phaseolus multiflorus</name>
    <dbReference type="NCBI Taxonomy" id="3886"/>
    <lineage>
        <taxon>Eukaryota</taxon>
        <taxon>Viridiplantae</taxon>
        <taxon>Streptophyta</taxon>
        <taxon>Embryophyta</taxon>
        <taxon>Tracheophyta</taxon>
        <taxon>Spermatophyta</taxon>
        <taxon>Magnoliopsida</taxon>
        <taxon>eudicotyledons</taxon>
        <taxon>Gunneridae</taxon>
        <taxon>Pentapetalae</taxon>
        <taxon>rosids</taxon>
        <taxon>fabids</taxon>
        <taxon>Fabales</taxon>
        <taxon>Fabaceae</taxon>
        <taxon>Papilionoideae</taxon>
        <taxon>50 kb inversion clade</taxon>
        <taxon>NPAAA clade</taxon>
        <taxon>indigoferoid/millettioid clade</taxon>
        <taxon>Phaseoleae</taxon>
        <taxon>Phaseolus</taxon>
    </lineage>
</organism>
<accession>A0AAN9M856</accession>
<evidence type="ECO:0000313" key="1">
    <source>
        <dbReference type="EMBL" id="KAK7347994.1"/>
    </source>
</evidence>
<keyword evidence="2" id="KW-1185">Reference proteome</keyword>
<gene>
    <name evidence="1" type="ORF">VNO80_22540</name>
</gene>
<sequence>MKDMEDRITTRLVEVTPNIQKALDASLTNNIQEQFRKSQEGMDDQLAILAFELLDRYKRGSVPNGTADVLHLSS</sequence>
<dbReference type="AlphaFoldDB" id="A0AAN9M856"/>
<name>A0AAN9M856_PHACN</name>
<dbReference type="EMBL" id="JAYMYR010000008">
    <property type="protein sequence ID" value="KAK7347994.1"/>
    <property type="molecule type" value="Genomic_DNA"/>
</dbReference>
<reference evidence="1 2" key="1">
    <citation type="submission" date="2024-01" db="EMBL/GenBank/DDBJ databases">
        <title>The genomes of 5 underutilized Papilionoideae crops provide insights into root nodulation and disease resistanc.</title>
        <authorList>
            <person name="Jiang F."/>
        </authorList>
    </citation>
    <scope>NUCLEOTIDE SEQUENCE [LARGE SCALE GENOMIC DNA]</scope>
    <source>
        <strain evidence="1">JINMINGXINNONG_FW02</strain>
        <tissue evidence="1">Leaves</tissue>
    </source>
</reference>
<dbReference type="Proteomes" id="UP001374584">
    <property type="component" value="Unassembled WGS sequence"/>
</dbReference>